<sequence length="149" mass="16763">MVAARLIRQNLHRSDGWSRVDKASLHSISADSKENLESVPGAWTATRISFFFFTGRADWGLFASAFLCFWGEVADELIKRGASDYDRAQAIQLIKSDTFLQVVRDFRRTEGIAPHPMVAYKLAKEQSEKLALACELALESPRASMPRKN</sequence>
<gene>
    <name evidence="1" type="ORF">PCOR1329_LOCUS24757</name>
</gene>
<name>A0ABN9RYN4_9DINO</name>
<proteinExistence type="predicted"/>
<dbReference type="EMBL" id="CAUYUJ010008558">
    <property type="protein sequence ID" value="CAK0824326.1"/>
    <property type="molecule type" value="Genomic_DNA"/>
</dbReference>
<comment type="caution">
    <text evidence="1">The sequence shown here is derived from an EMBL/GenBank/DDBJ whole genome shotgun (WGS) entry which is preliminary data.</text>
</comment>
<evidence type="ECO:0000313" key="1">
    <source>
        <dbReference type="EMBL" id="CAK0824326.1"/>
    </source>
</evidence>
<keyword evidence="2" id="KW-1185">Reference proteome</keyword>
<evidence type="ECO:0000313" key="2">
    <source>
        <dbReference type="Proteomes" id="UP001189429"/>
    </source>
</evidence>
<organism evidence="1 2">
    <name type="scientific">Prorocentrum cordatum</name>
    <dbReference type="NCBI Taxonomy" id="2364126"/>
    <lineage>
        <taxon>Eukaryota</taxon>
        <taxon>Sar</taxon>
        <taxon>Alveolata</taxon>
        <taxon>Dinophyceae</taxon>
        <taxon>Prorocentrales</taxon>
        <taxon>Prorocentraceae</taxon>
        <taxon>Prorocentrum</taxon>
    </lineage>
</organism>
<accession>A0ABN9RYN4</accession>
<protein>
    <submittedName>
        <fullName evidence="1">Uncharacterized protein</fullName>
    </submittedName>
</protein>
<reference evidence="1" key="1">
    <citation type="submission" date="2023-10" db="EMBL/GenBank/DDBJ databases">
        <authorList>
            <person name="Chen Y."/>
            <person name="Shah S."/>
            <person name="Dougan E. K."/>
            <person name="Thang M."/>
            <person name="Chan C."/>
        </authorList>
    </citation>
    <scope>NUCLEOTIDE SEQUENCE [LARGE SCALE GENOMIC DNA]</scope>
</reference>
<dbReference type="Proteomes" id="UP001189429">
    <property type="component" value="Unassembled WGS sequence"/>
</dbReference>